<name>A0AAD1U0W6_EUPCR</name>
<gene>
    <name evidence="2" type="ORF">ECRASSUSDP1_LOCUS588</name>
</gene>
<dbReference type="Proteomes" id="UP001295684">
    <property type="component" value="Unassembled WGS sequence"/>
</dbReference>
<reference evidence="2" key="1">
    <citation type="submission" date="2023-07" db="EMBL/GenBank/DDBJ databases">
        <authorList>
            <consortium name="AG Swart"/>
            <person name="Singh M."/>
            <person name="Singh A."/>
            <person name="Seah K."/>
            <person name="Emmerich C."/>
        </authorList>
    </citation>
    <scope>NUCLEOTIDE SEQUENCE</scope>
    <source>
        <strain evidence="2">DP1</strain>
    </source>
</reference>
<proteinExistence type="predicted"/>
<comment type="caution">
    <text evidence="2">The sequence shown here is derived from an EMBL/GenBank/DDBJ whole genome shotgun (WGS) entry which is preliminary data.</text>
</comment>
<evidence type="ECO:0000313" key="3">
    <source>
        <dbReference type="Proteomes" id="UP001295684"/>
    </source>
</evidence>
<organism evidence="2 3">
    <name type="scientific">Euplotes crassus</name>
    <dbReference type="NCBI Taxonomy" id="5936"/>
    <lineage>
        <taxon>Eukaryota</taxon>
        <taxon>Sar</taxon>
        <taxon>Alveolata</taxon>
        <taxon>Ciliophora</taxon>
        <taxon>Intramacronucleata</taxon>
        <taxon>Spirotrichea</taxon>
        <taxon>Hypotrichia</taxon>
        <taxon>Euplotida</taxon>
        <taxon>Euplotidae</taxon>
        <taxon>Moneuplotes</taxon>
    </lineage>
</organism>
<dbReference type="AlphaFoldDB" id="A0AAD1U0W6"/>
<keyword evidence="3" id="KW-1185">Reference proteome</keyword>
<accession>A0AAD1U0W6</accession>
<dbReference type="EMBL" id="CAMPGE010000553">
    <property type="protein sequence ID" value="CAI2359300.1"/>
    <property type="molecule type" value="Genomic_DNA"/>
</dbReference>
<evidence type="ECO:0000256" key="1">
    <source>
        <dbReference type="SAM" id="MobiDB-lite"/>
    </source>
</evidence>
<evidence type="ECO:0000313" key="2">
    <source>
        <dbReference type="EMBL" id="CAI2359300.1"/>
    </source>
</evidence>
<feature type="compositionally biased region" description="Polar residues" evidence="1">
    <location>
        <begin position="466"/>
        <end position="484"/>
    </location>
</feature>
<protein>
    <submittedName>
        <fullName evidence="2">Uncharacterized protein</fullName>
    </submittedName>
</protein>
<sequence length="623" mass="72567">MCYRMSKNKKQKVMKKKKQKKKVNIDEIFNPPSLKLNEMQEKAKITSDSILAQHFTVTHGHKACVECQKITKSLKITQLLKEANLHPNALEYLKHKYPFGCSQNFREAPFGASMVTNVPKTILSMLEGAITKVRPLFLKNEVHITDPDNSIKKFRRQLTKRKQDPHSCSIERILDNKQSKDSLLPQIQQDYLLEKSELIQKLTVKDEVKKMILGKLVGPAIKKKKSIKQLEESSEQEPQVEIQENLEASEQQILHRKLEIQKKYREKSDQRAKRIKQQEQEISKIRASCPLFAKLKEIDHKLKKEEVDRISSVMSHKKPRVSPHGEILKHISNYSAQKSKMIARFREKRLSSYPIKGTRNHAYSSNSKTVISKFRSTALAWKEKMEKYSTAISNQKKRKWYGEKVKKEIPIKISEIKRREMGKLKQMALQMKPSIDQIKNLVKRKPNMLLKPRRKRRYQLNEKTTENNSSFYEKLPSDTNSNLDTKSSKNLLFTQEPSKRLNLDLSSKGIFQKNNLLKKPDRKKLTTTTKDLKSQAELLNCTPEYTSKEKRSLPYKSRLWNSEISSGNRSGGTSFLNKSLDLQKRVRFKEQLTNSLDALRGGQEVNEMLIDCILYKVKFLNEL</sequence>
<feature type="region of interest" description="Disordered" evidence="1">
    <location>
        <begin position="459"/>
        <end position="484"/>
    </location>
</feature>